<dbReference type="InterPro" id="IPR008929">
    <property type="entry name" value="Chondroitin_lyas"/>
</dbReference>
<dbReference type="RefSeq" id="WP_117530654.1">
    <property type="nucleotide sequence ID" value="NZ_QVLU01000004.1"/>
</dbReference>
<dbReference type="AlphaFoldDB" id="A0A3E3J1E4"/>
<protein>
    <submittedName>
        <fullName evidence="3">Heparinase</fullName>
    </submittedName>
</protein>
<reference evidence="3 4" key="1">
    <citation type="submission" date="2018-08" db="EMBL/GenBank/DDBJ databases">
        <title>A genome reference for cultivated species of the human gut microbiota.</title>
        <authorList>
            <person name="Zou Y."/>
            <person name="Xue W."/>
            <person name="Luo G."/>
        </authorList>
    </citation>
    <scope>NUCLEOTIDE SEQUENCE [LARGE SCALE GENOMIC DNA]</scope>
    <source>
        <strain evidence="3 4">AF26-4BH</strain>
    </source>
</reference>
<feature type="domain" description="Heparinase II/III-like C-terminal" evidence="2">
    <location>
        <begin position="381"/>
        <end position="527"/>
    </location>
</feature>
<dbReference type="Proteomes" id="UP000261166">
    <property type="component" value="Unassembled WGS sequence"/>
</dbReference>
<evidence type="ECO:0000313" key="3">
    <source>
        <dbReference type="EMBL" id="RGE73122.1"/>
    </source>
</evidence>
<proteinExistence type="predicted"/>
<evidence type="ECO:0000259" key="2">
    <source>
        <dbReference type="Pfam" id="PF07940"/>
    </source>
</evidence>
<comment type="subcellular location">
    <subcellularLocation>
        <location evidence="1">Cell envelope</location>
    </subcellularLocation>
</comment>
<sequence length="603" mass="69246">MIYESVRKYEGEFKTFYPYSPAADRGRWENLNLCLRKKWISLGEGYLNTDYPALTASGYMEFCNIGDRAGYESGYFERRRMLYALVMAECMEGKKRFLSKITDGIFAICEESGWQLPAHNHYSTGVHYKLPDIANPVMDLFACETAAGLSMVAYLLREELDGISPFICERIRYEIKQRILVPYLNRDFFWKGKPGQKVNNWTAWCTQNTLIALLSDEDLTQDIRRQILEQAARSLDIFLDTYGEDGCCNEGASYYRVAGLCLFNALEVMNFVTDDALTDIYRENKVKNMAPYILNVHIAEEYYANFADCAPACERAGAREYLFAKRVGNENMMRFAAKDFRENKNTVLPRQSENLFYFLQSVFTSDEILAFDASGEISKPDIYYESVGLFLARDAENFLAVKAGGNDDSHNHNDTGSIIYYKKAKPVLIDIGVETYSRKTFSPERYDIWTMQSAYHNVLTFGNIMQKAGAEYHADVLDVALKTDPVRIDMELAGCYPPGTVSGYRRTVEFKKGKWIRVADHFSPYAKGVFLTLMTVEKPRQQGNVLYIGELEKLYFDGNVKAEIEEIELSDTKLKKEWGRNLYRTKIYPADSEIAFTVRLDEK</sequence>
<evidence type="ECO:0000313" key="4">
    <source>
        <dbReference type="Proteomes" id="UP000261166"/>
    </source>
</evidence>
<evidence type="ECO:0000256" key="1">
    <source>
        <dbReference type="ARBA" id="ARBA00004196"/>
    </source>
</evidence>
<name>A0A3E3J1E4_9FIRM</name>
<gene>
    <name evidence="3" type="ORF">DWY69_06475</name>
</gene>
<dbReference type="Pfam" id="PF07940">
    <property type="entry name" value="Hepar_II_III_C"/>
    <property type="match status" value="1"/>
</dbReference>
<dbReference type="GO" id="GO:0030313">
    <property type="term" value="C:cell envelope"/>
    <property type="evidence" value="ECO:0007669"/>
    <property type="project" value="UniProtKB-SubCell"/>
</dbReference>
<organism evidence="3 4">
    <name type="scientific">Eisenbergiella massiliensis</name>
    <dbReference type="NCBI Taxonomy" id="1720294"/>
    <lineage>
        <taxon>Bacteria</taxon>
        <taxon>Bacillati</taxon>
        <taxon>Bacillota</taxon>
        <taxon>Clostridia</taxon>
        <taxon>Lachnospirales</taxon>
        <taxon>Lachnospiraceae</taxon>
        <taxon>Eisenbergiella</taxon>
    </lineage>
</organism>
<dbReference type="SUPFAM" id="SSF48230">
    <property type="entry name" value="Chondroitin AC/alginate lyase"/>
    <property type="match status" value="1"/>
</dbReference>
<dbReference type="GO" id="GO:0016829">
    <property type="term" value="F:lyase activity"/>
    <property type="evidence" value="ECO:0007669"/>
    <property type="project" value="InterPro"/>
</dbReference>
<dbReference type="EMBL" id="QVLU01000004">
    <property type="protein sequence ID" value="RGE73122.1"/>
    <property type="molecule type" value="Genomic_DNA"/>
</dbReference>
<accession>A0A3E3J1E4</accession>
<dbReference type="OrthoDB" id="9793856at2"/>
<dbReference type="InterPro" id="IPR012480">
    <property type="entry name" value="Hepar_II_III_C"/>
</dbReference>
<comment type="caution">
    <text evidence="3">The sequence shown here is derived from an EMBL/GenBank/DDBJ whole genome shotgun (WGS) entry which is preliminary data.</text>
</comment>
<dbReference type="Gene3D" id="2.70.98.70">
    <property type="match status" value="1"/>
</dbReference>
<dbReference type="Gene3D" id="1.50.10.100">
    <property type="entry name" value="Chondroitin AC/alginate lyase"/>
    <property type="match status" value="1"/>
</dbReference>